<name>A0A511B3R7_9PROT</name>
<keyword evidence="3" id="KW-1185">Reference proteome</keyword>
<reference evidence="2 3" key="1">
    <citation type="submission" date="2019-07" db="EMBL/GenBank/DDBJ databases">
        <title>Whole genome shotgun sequence of Gluconobacter kanchanaburiensis NBRC 103587.</title>
        <authorList>
            <person name="Hosoyama A."/>
            <person name="Uohara A."/>
            <person name="Ohji S."/>
            <person name="Ichikawa N."/>
        </authorList>
    </citation>
    <scope>NUCLEOTIDE SEQUENCE [LARGE SCALE GENOMIC DNA]</scope>
    <source>
        <strain evidence="2 3">NBRC 103587</strain>
    </source>
</reference>
<sequence length="116" mass="12563">MIGFGGSDAKGQGCQPGRGGGMQKTGSHGSDIAPKGAFGKSELGTKTFHSGLRLYFGRGLHGFRATGKEFNKRWRGLWIRKPRRKFMFHREKDGGMHEESGFDGQALDGPTVVGHA</sequence>
<accession>A0A511B3R7</accession>
<comment type="caution">
    <text evidence="2">The sequence shown here is derived from an EMBL/GenBank/DDBJ whole genome shotgun (WGS) entry which is preliminary data.</text>
</comment>
<gene>
    <name evidence="2" type="ORF">GKA01_02730</name>
</gene>
<feature type="region of interest" description="Disordered" evidence="1">
    <location>
        <begin position="1"/>
        <end position="40"/>
    </location>
</feature>
<protein>
    <submittedName>
        <fullName evidence="2">Uncharacterized protein</fullName>
    </submittedName>
</protein>
<dbReference type="EMBL" id="BJVA01000001">
    <property type="protein sequence ID" value="GEK95076.1"/>
    <property type="molecule type" value="Genomic_DNA"/>
</dbReference>
<evidence type="ECO:0000313" key="3">
    <source>
        <dbReference type="Proteomes" id="UP000321079"/>
    </source>
</evidence>
<evidence type="ECO:0000256" key="1">
    <source>
        <dbReference type="SAM" id="MobiDB-lite"/>
    </source>
</evidence>
<dbReference type="AlphaFoldDB" id="A0A511B3R7"/>
<feature type="region of interest" description="Disordered" evidence="1">
    <location>
        <begin position="94"/>
        <end position="116"/>
    </location>
</feature>
<proteinExistence type="predicted"/>
<feature type="compositionally biased region" description="Gly residues" evidence="1">
    <location>
        <begin position="1"/>
        <end position="23"/>
    </location>
</feature>
<evidence type="ECO:0000313" key="2">
    <source>
        <dbReference type="EMBL" id="GEK95076.1"/>
    </source>
</evidence>
<organism evidence="2 3">
    <name type="scientific">Gluconobacter kanchanaburiensis NBRC 103587</name>
    <dbReference type="NCBI Taxonomy" id="1307948"/>
    <lineage>
        <taxon>Bacteria</taxon>
        <taxon>Pseudomonadati</taxon>
        <taxon>Pseudomonadota</taxon>
        <taxon>Alphaproteobacteria</taxon>
        <taxon>Acetobacterales</taxon>
        <taxon>Acetobacteraceae</taxon>
        <taxon>Gluconobacter</taxon>
    </lineage>
</organism>
<dbReference type="Proteomes" id="UP000321079">
    <property type="component" value="Unassembled WGS sequence"/>
</dbReference>